<name>A0A7J6PFI4_PEROL</name>
<comment type="caution">
    <text evidence="1">The sequence shown here is derived from an EMBL/GenBank/DDBJ whole genome shotgun (WGS) entry which is preliminary data.</text>
</comment>
<reference evidence="1 2" key="1">
    <citation type="submission" date="2020-04" db="EMBL/GenBank/DDBJ databases">
        <title>Perkinsus olseni comparative genomics.</title>
        <authorList>
            <person name="Bogema D.R."/>
        </authorList>
    </citation>
    <scope>NUCLEOTIDE SEQUENCE [LARGE SCALE GENOMIC DNA]</scope>
    <source>
        <strain evidence="1">00978-12</strain>
    </source>
</reference>
<dbReference type="EMBL" id="JABANP010000036">
    <property type="protein sequence ID" value="KAF4694131.1"/>
    <property type="molecule type" value="Genomic_DNA"/>
</dbReference>
<proteinExistence type="predicted"/>
<dbReference type="AlphaFoldDB" id="A0A7J6PFI4"/>
<protein>
    <recommendedName>
        <fullName evidence="3">Immunoglobulin super DCC subclass member</fullName>
    </recommendedName>
</protein>
<dbReference type="Proteomes" id="UP000541610">
    <property type="component" value="Unassembled WGS sequence"/>
</dbReference>
<sequence>MFIFICEAYQPGVVPNDTSSPEHCEAASAGCGQISRSSNSFSDASPHVCDSSQLCTARLGHPTILKMRVLTSVLFIALVAADNACNDNDKKVINGKLFSGYLWYCSEHAAGDPSKVPPCLESGCKLTDGCANCFGDFAKCGQDHCLSQCLSTPSAQACKDCMDKNGCNAAVLKCTGLSSLFPAPTAQSQKCY</sequence>
<accession>A0A7J6PFI4</accession>
<dbReference type="OrthoDB" id="10336057at2759"/>
<evidence type="ECO:0000313" key="2">
    <source>
        <dbReference type="Proteomes" id="UP000541610"/>
    </source>
</evidence>
<evidence type="ECO:0008006" key="3">
    <source>
        <dbReference type="Google" id="ProtNLM"/>
    </source>
</evidence>
<organism evidence="1 2">
    <name type="scientific">Perkinsus olseni</name>
    <name type="common">Perkinsus atlanticus</name>
    <dbReference type="NCBI Taxonomy" id="32597"/>
    <lineage>
        <taxon>Eukaryota</taxon>
        <taxon>Sar</taxon>
        <taxon>Alveolata</taxon>
        <taxon>Perkinsozoa</taxon>
        <taxon>Perkinsea</taxon>
        <taxon>Perkinsida</taxon>
        <taxon>Perkinsidae</taxon>
        <taxon>Perkinsus</taxon>
    </lineage>
</organism>
<gene>
    <name evidence="1" type="ORF">FOZ60_008936</name>
</gene>
<evidence type="ECO:0000313" key="1">
    <source>
        <dbReference type="EMBL" id="KAF4694131.1"/>
    </source>
</evidence>